<evidence type="ECO:0000313" key="5">
    <source>
        <dbReference type="EMBL" id="MEA3572475.1"/>
    </source>
</evidence>
<evidence type="ECO:0000259" key="4">
    <source>
        <dbReference type="SMART" id="SM00849"/>
    </source>
</evidence>
<evidence type="ECO:0000256" key="1">
    <source>
        <dbReference type="ARBA" id="ARBA00034221"/>
    </source>
</evidence>
<dbReference type="Gene3D" id="3.60.15.10">
    <property type="entry name" value="Ribonuclease Z/Hydroxyacylglutathione hydrolase-like"/>
    <property type="match status" value="1"/>
</dbReference>
<keyword evidence="6" id="KW-1185">Reference proteome</keyword>
<dbReference type="RefSeq" id="WP_260071748.1">
    <property type="nucleotide sequence ID" value="NZ_CBCSKM010000022.1"/>
</dbReference>
<dbReference type="CDD" id="cd07725">
    <property type="entry name" value="TTHA1429-like_MBL-fold"/>
    <property type="match status" value="1"/>
</dbReference>
<dbReference type="EMBL" id="JAYERP010000001">
    <property type="protein sequence ID" value="MEA3572475.1"/>
    <property type="molecule type" value="Genomic_DNA"/>
</dbReference>
<dbReference type="InterPro" id="IPR036866">
    <property type="entry name" value="RibonucZ/Hydroxyglut_hydro"/>
</dbReference>
<dbReference type="PANTHER" id="PTHR23131:SF4">
    <property type="entry name" value="METALLO-BETA-LACTAMASE SUPERFAMILY POTEIN"/>
    <property type="match status" value="1"/>
</dbReference>
<dbReference type="Proteomes" id="UP001292216">
    <property type="component" value="Unassembled WGS sequence"/>
</dbReference>
<dbReference type="Pfam" id="PF21221">
    <property type="entry name" value="B_lactamase-like_C"/>
    <property type="match status" value="1"/>
</dbReference>
<dbReference type="PANTHER" id="PTHR23131">
    <property type="entry name" value="ENDORIBONUCLEASE LACTB2"/>
    <property type="match status" value="1"/>
</dbReference>
<gene>
    <name evidence="5" type="ORF">U9M73_21335</name>
</gene>
<name>A0ABU5PRC9_9BACL</name>
<comment type="catalytic activity">
    <reaction evidence="1">
        <text>3',5'-cyclic CMP + H2O = CMP + H(+)</text>
        <dbReference type="Rhea" id="RHEA:72675"/>
        <dbReference type="ChEBI" id="CHEBI:15377"/>
        <dbReference type="ChEBI" id="CHEBI:15378"/>
        <dbReference type="ChEBI" id="CHEBI:58003"/>
        <dbReference type="ChEBI" id="CHEBI:60377"/>
    </reaction>
    <physiologicalReaction direction="left-to-right" evidence="1">
        <dbReference type="Rhea" id="RHEA:72676"/>
    </physiologicalReaction>
</comment>
<comment type="catalytic activity">
    <reaction evidence="3">
        <text>3',5'-cyclic UMP + H2O = UMP + H(+)</text>
        <dbReference type="Rhea" id="RHEA:70575"/>
        <dbReference type="ChEBI" id="CHEBI:15377"/>
        <dbReference type="ChEBI" id="CHEBI:15378"/>
        <dbReference type="ChEBI" id="CHEBI:57865"/>
        <dbReference type="ChEBI" id="CHEBI:184387"/>
    </reaction>
    <physiologicalReaction direction="left-to-right" evidence="3">
        <dbReference type="Rhea" id="RHEA:70576"/>
    </physiologicalReaction>
</comment>
<protein>
    <submittedName>
        <fullName evidence="5">MBL fold metallo-hydrolase</fullName>
    </submittedName>
</protein>
<comment type="caution">
    <text evidence="5">The sequence shown here is derived from an EMBL/GenBank/DDBJ whole genome shotgun (WGS) entry which is preliminary data.</text>
</comment>
<dbReference type="InterPro" id="IPR050662">
    <property type="entry name" value="Sec-metab_biosynth-thioest"/>
</dbReference>
<dbReference type="SUPFAM" id="SSF56281">
    <property type="entry name" value="Metallo-hydrolase/oxidoreductase"/>
    <property type="match status" value="1"/>
</dbReference>
<evidence type="ECO:0000313" key="6">
    <source>
        <dbReference type="Proteomes" id="UP001292216"/>
    </source>
</evidence>
<proteinExistence type="predicted"/>
<dbReference type="Pfam" id="PF00753">
    <property type="entry name" value="Lactamase_B"/>
    <property type="match status" value="1"/>
</dbReference>
<dbReference type="InterPro" id="IPR001279">
    <property type="entry name" value="Metallo-B-lactamas"/>
</dbReference>
<feature type="domain" description="Metallo-beta-lactamase" evidence="4">
    <location>
        <begin position="21"/>
        <end position="233"/>
    </location>
</feature>
<dbReference type="Gene3D" id="1.10.10.10">
    <property type="entry name" value="Winged helix-like DNA-binding domain superfamily/Winged helix DNA-binding domain"/>
    <property type="match status" value="1"/>
</dbReference>
<organism evidence="5 6">
    <name type="scientific">Paenibacillus phoenicis</name>
    <dbReference type="NCBI Taxonomy" id="554117"/>
    <lineage>
        <taxon>Bacteria</taxon>
        <taxon>Bacillati</taxon>
        <taxon>Bacillota</taxon>
        <taxon>Bacilli</taxon>
        <taxon>Bacillales</taxon>
        <taxon>Paenibacillaceae</taxon>
        <taxon>Paenibacillus</taxon>
    </lineage>
</organism>
<dbReference type="InterPro" id="IPR036388">
    <property type="entry name" value="WH-like_DNA-bd_sf"/>
</dbReference>
<sequence>MQTPQKQVYQIRLPLPFRLNHVNSYLIQDEEGWSVIDPGLKTPDTEALWIDVLRQFNLSPSDIKRIFITHYHPDHYGFAGAMQQWTGGILLATSATFALANQYYRNEQVEENWSFYRSCGIPEPQCDEMAVLDRELLEQISTIAGESLFVQEGDSFLLGGIPYVTVVGGGHAEGSIGFWNEEKRLLIGGDLLLERITPNITFRYEDEQDPLQQYLDTLIFLRQRNIHTVLPGHGAVFHPQPGYIDRILAHHHERLDKILALFNAAGAKALTPFEVCARLFPGVVHPESIRFALGETVAHLRYLQTKNLLQLQEESHHGLYYFSKA</sequence>
<dbReference type="SMART" id="SM00849">
    <property type="entry name" value="Lactamase_B"/>
    <property type="match status" value="1"/>
</dbReference>
<accession>A0ABU5PRC9</accession>
<reference evidence="5 6" key="1">
    <citation type="submission" date="2023-12" db="EMBL/GenBank/DDBJ databases">
        <title>Whole genome sequencing of Paenibacillus phoenicis isolated from the Phoenix Mars Lander spacecraft assembly facility.</title>
        <authorList>
            <person name="Garcia A."/>
            <person name="Venkateswaran K."/>
        </authorList>
    </citation>
    <scope>NUCLEOTIDE SEQUENCE [LARGE SCALE GENOMIC DNA]</scope>
    <source>
        <strain evidence="5 6">3PO2SA</strain>
    </source>
</reference>
<comment type="function">
    <text evidence="2">Counteracts the endogenous Pycsar antiviral defense system. Phosphodiesterase that enables metal-dependent hydrolysis of host cyclic nucleotide Pycsar defense signals such as cCMP and cUMP.</text>
</comment>
<dbReference type="InterPro" id="IPR048933">
    <property type="entry name" value="B_lactamase-like_C"/>
</dbReference>
<evidence type="ECO:0000256" key="2">
    <source>
        <dbReference type="ARBA" id="ARBA00034301"/>
    </source>
</evidence>
<evidence type="ECO:0000256" key="3">
    <source>
        <dbReference type="ARBA" id="ARBA00048505"/>
    </source>
</evidence>